<organism evidence="1 2">
    <name type="scientific">Desmophyllum pertusum</name>
    <dbReference type="NCBI Taxonomy" id="174260"/>
    <lineage>
        <taxon>Eukaryota</taxon>
        <taxon>Metazoa</taxon>
        <taxon>Cnidaria</taxon>
        <taxon>Anthozoa</taxon>
        <taxon>Hexacorallia</taxon>
        <taxon>Scleractinia</taxon>
        <taxon>Caryophylliina</taxon>
        <taxon>Caryophylliidae</taxon>
        <taxon>Desmophyllum</taxon>
    </lineage>
</organism>
<comment type="caution">
    <text evidence="1">The sequence shown here is derived from an EMBL/GenBank/DDBJ whole genome shotgun (WGS) entry which is preliminary data.</text>
</comment>
<evidence type="ECO:0000313" key="2">
    <source>
        <dbReference type="Proteomes" id="UP001163046"/>
    </source>
</evidence>
<dbReference type="Proteomes" id="UP001163046">
    <property type="component" value="Unassembled WGS sequence"/>
</dbReference>
<sequence length="458" mass="52310">MARFYLTANKHRQDKLNWFGKQEGTFKVAIGGDGAPFGKDDQVLAWLVSFLNCEKRVCRSEENFLQIGANCSEDCEPVRRYVTMLKEQMSEIEGKTYNVEGKEITLSLKFELLPNDMKYLAFLGGELSISASYFSPFADVKKADIDNPQGTFGLEHQHKWHPWKYCERIKVAAAVEKKKAELSKTTLKLATKRESHFFHFTAKIQAGVPSTCCCFGKYYHTIKFIVKATRLAKKVRKWFTDGISKSLLFCHNFMTIFLSLKTDEDRQYHTFQLHVFAYTGINLRDSVSLFSRVTISGEQVQNLQQVCSNFFRATALFLSSTPTSWTIGHVVPFHAKQLFNSLGMGLGINTMEGREAKHIALAQFTRNTQFSNRWAQVFRHEYVSLIWLRENGCDEIVNKNTSGVYIPKRCYTPQFCHCGQPKNGDDGKCSFCLEQSRVILLDCVARGKITNEAKALIQ</sequence>
<dbReference type="EMBL" id="MU825878">
    <property type="protein sequence ID" value="KAJ7385922.1"/>
    <property type="molecule type" value="Genomic_DNA"/>
</dbReference>
<dbReference type="AlphaFoldDB" id="A0A9W9ZQG6"/>
<accession>A0A9W9ZQG6</accession>
<proteinExistence type="predicted"/>
<keyword evidence="2" id="KW-1185">Reference proteome</keyword>
<protein>
    <submittedName>
        <fullName evidence="1">Uncharacterized protein</fullName>
    </submittedName>
</protein>
<evidence type="ECO:0000313" key="1">
    <source>
        <dbReference type="EMBL" id="KAJ7385922.1"/>
    </source>
</evidence>
<reference evidence="1" key="1">
    <citation type="submission" date="2023-01" db="EMBL/GenBank/DDBJ databases">
        <title>Genome assembly of the deep-sea coral Lophelia pertusa.</title>
        <authorList>
            <person name="Herrera S."/>
            <person name="Cordes E."/>
        </authorList>
    </citation>
    <scope>NUCLEOTIDE SEQUENCE</scope>
    <source>
        <strain evidence="1">USNM1676648</strain>
        <tissue evidence="1">Polyp</tissue>
    </source>
</reference>
<gene>
    <name evidence="1" type="ORF">OS493_012250</name>
</gene>
<name>A0A9W9ZQG6_9CNID</name>
<dbReference type="OrthoDB" id="5988317at2759"/>